<comment type="caution">
    <text evidence="1">The sequence shown here is derived from an EMBL/GenBank/DDBJ whole genome shotgun (WGS) entry which is preliminary data.</text>
</comment>
<dbReference type="RefSeq" id="WP_229824059.1">
    <property type="nucleotide sequence ID" value="NZ_BMRC01000006.1"/>
</dbReference>
<evidence type="ECO:0000313" key="2">
    <source>
        <dbReference type="Proteomes" id="UP001589647"/>
    </source>
</evidence>
<reference evidence="1 2" key="1">
    <citation type="submission" date="2024-09" db="EMBL/GenBank/DDBJ databases">
        <authorList>
            <person name="Sun Q."/>
            <person name="Mori K."/>
        </authorList>
    </citation>
    <scope>NUCLEOTIDE SEQUENCE [LARGE SCALE GENOMIC DNA]</scope>
    <source>
        <strain evidence="1 2">CCM 3426</strain>
    </source>
</reference>
<accession>A0ABV5IYL8</accession>
<dbReference type="Pfam" id="PF13671">
    <property type="entry name" value="AAA_33"/>
    <property type="match status" value="1"/>
</dbReference>
<keyword evidence="2" id="KW-1185">Reference proteome</keyword>
<gene>
    <name evidence="1" type="ORF">ACFFV7_51410</name>
</gene>
<dbReference type="EMBL" id="JBHMEI010000104">
    <property type="protein sequence ID" value="MFB9209672.1"/>
    <property type="molecule type" value="Genomic_DNA"/>
</dbReference>
<dbReference type="CDD" id="cd00267">
    <property type="entry name" value="ABC_ATPase"/>
    <property type="match status" value="1"/>
</dbReference>
<protein>
    <submittedName>
        <fullName evidence="1">AAA family ATPase</fullName>
    </submittedName>
</protein>
<sequence length="207" mass="22322">MQRATLRYPPGSLVVLTGLPGAGKTTLLRRLYGLHGAESAPVAAGAVVVIDSGQSRLRWDGRITWAPRPVRRAVVFATHLSRIRRALIRGQSVLAHNRGCATYVLKGFAWLARRQRASFHLLLLDAPAEAAIAGQHARGRVVAPRTFARHRRRWESLLARVADGDPAPAATARVVTRAEADLLEHIVFDSVAGSVTGSAVDSRAHGT</sequence>
<proteinExistence type="predicted"/>
<dbReference type="Proteomes" id="UP001589647">
    <property type="component" value="Unassembled WGS sequence"/>
</dbReference>
<dbReference type="InterPro" id="IPR027417">
    <property type="entry name" value="P-loop_NTPase"/>
</dbReference>
<dbReference type="SUPFAM" id="SSF52540">
    <property type="entry name" value="P-loop containing nucleoside triphosphate hydrolases"/>
    <property type="match status" value="1"/>
</dbReference>
<evidence type="ECO:0000313" key="1">
    <source>
        <dbReference type="EMBL" id="MFB9209672.1"/>
    </source>
</evidence>
<name>A0ABV5IYL8_9ACTN</name>
<dbReference type="Gene3D" id="3.40.50.300">
    <property type="entry name" value="P-loop containing nucleotide triphosphate hydrolases"/>
    <property type="match status" value="1"/>
</dbReference>
<organism evidence="1 2">
    <name type="scientific">Nonomuraea spiralis</name>
    <dbReference type="NCBI Taxonomy" id="46182"/>
    <lineage>
        <taxon>Bacteria</taxon>
        <taxon>Bacillati</taxon>
        <taxon>Actinomycetota</taxon>
        <taxon>Actinomycetes</taxon>
        <taxon>Streptosporangiales</taxon>
        <taxon>Streptosporangiaceae</taxon>
        <taxon>Nonomuraea</taxon>
    </lineage>
</organism>